<comment type="subcellular location">
    <subcellularLocation>
        <location evidence="1">Golgi apparatus</location>
        <location evidence="1">Golgi stack membrane</location>
        <topology evidence="1">Single-pass type II membrane protein</topology>
    </subcellularLocation>
</comment>
<dbReference type="GO" id="GO:0046920">
    <property type="term" value="F:alpha-(1-&gt;3)-fucosyltransferase activity"/>
    <property type="evidence" value="ECO:0007669"/>
    <property type="project" value="TreeGrafter"/>
</dbReference>
<dbReference type="PANTHER" id="PTHR11929">
    <property type="entry name" value="ALPHA- 1,3 -FUCOSYLTRANSFERASE"/>
    <property type="match status" value="1"/>
</dbReference>
<evidence type="ECO:0000313" key="5">
    <source>
        <dbReference type="WBParaSite" id="L893_g27062.t1"/>
    </source>
</evidence>
<evidence type="ECO:0000256" key="2">
    <source>
        <dbReference type="SAM" id="Phobius"/>
    </source>
</evidence>
<evidence type="ECO:0000256" key="1">
    <source>
        <dbReference type="ARBA" id="ARBA00004447"/>
    </source>
</evidence>
<proteinExistence type="predicted"/>
<keyword evidence="4" id="KW-1185">Reference proteome</keyword>
<dbReference type="AlphaFoldDB" id="A0A1I7ZJJ7"/>
<protein>
    <submittedName>
        <fullName evidence="5">Glyco_tran_10_N domain-containing protein</fullName>
    </submittedName>
</protein>
<dbReference type="WBParaSite" id="L893_g27062.t1">
    <property type="protein sequence ID" value="L893_g27062.t1"/>
    <property type="gene ID" value="L893_g27062"/>
</dbReference>
<evidence type="ECO:0000313" key="4">
    <source>
        <dbReference type="Proteomes" id="UP000095287"/>
    </source>
</evidence>
<dbReference type="InterPro" id="IPR001503">
    <property type="entry name" value="Glyco_trans_10"/>
</dbReference>
<dbReference type="InterPro" id="IPR031481">
    <property type="entry name" value="Glyco_tran_10_N"/>
</dbReference>
<feature type="domain" description="Fucosyltransferase N-terminal" evidence="3">
    <location>
        <begin position="69"/>
        <end position="176"/>
    </location>
</feature>
<keyword evidence="2" id="KW-0812">Transmembrane</keyword>
<organism evidence="4 5">
    <name type="scientific">Steinernema glaseri</name>
    <dbReference type="NCBI Taxonomy" id="37863"/>
    <lineage>
        <taxon>Eukaryota</taxon>
        <taxon>Metazoa</taxon>
        <taxon>Ecdysozoa</taxon>
        <taxon>Nematoda</taxon>
        <taxon>Chromadorea</taxon>
        <taxon>Rhabditida</taxon>
        <taxon>Tylenchina</taxon>
        <taxon>Panagrolaimomorpha</taxon>
        <taxon>Strongyloidoidea</taxon>
        <taxon>Steinernematidae</taxon>
        <taxon>Steinernema</taxon>
    </lineage>
</organism>
<reference evidence="5" key="1">
    <citation type="submission" date="2016-11" db="UniProtKB">
        <authorList>
            <consortium name="WormBaseParasite"/>
        </authorList>
    </citation>
    <scope>IDENTIFICATION</scope>
</reference>
<dbReference type="Proteomes" id="UP000095287">
    <property type="component" value="Unplaced"/>
</dbReference>
<dbReference type="GO" id="GO:0032580">
    <property type="term" value="C:Golgi cisterna membrane"/>
    <property type="evidence" value="ECO:0007669"/>
    <property type="project" value="UniProtKB-SubCell"/>
</dbReference>
<accession>A0A1I7ZJJ7</accession>
<evidence type="ECO:0000259" key="3">
    <source>
        <dbReference type="Pfam" id="PF17039"/>
    </source>
</evidence>
<feature type="transmembrane region" description="Helical" evidence="2">
    <location>
        <begin position="32"/>
        <end position="51"/>
    </location>
</feature>
<keyword evidence="2" id="KW-0472">Membrane</keyword>
<keyword evidence="2" id="KW-1133">Transmembrane helix</keyword>
<sequence>MQILFCIEANQSAVDGESMVLRYRTWNKLRRLGSVGFSCLCISLLIFFLSVKKYNDYWAERELADYYERHPVILAWTKWFGASLSAELTRHDSKYPCEHRCTFTDDRRLLKYAKALVFHDEDINLGELPPVDRSKIHIYYNMHSPDNSKRAFHRLPMDFFKWTLTYRQESTFWKPFDQMENIDSTTDESDRWTEDEKALWLCQSMAYFFRFITIIKGLFGASGSRKGEG</sequence>
<name>A0A1I7ZJJ7_9BILA</name>
<dbReference type="Pfam" id="PF17039">
    <property type="entry name" value="Glyco_tran_10_N"/>
    <property type="match status" value="1"/>
</dbReference>
<dbReference type="SUPFAM" id="SSF53756">
    <property type="entry name" value="UDP-Glycosyltransferase/glycogen phosphorylase"/>
    <property type="match status" value="1"/>
</dbReference>
<dbReference type="PANTHER" id="PTHR11929:SF145">
    <property type="entry name" value="ALPHA-(1,3)-FUCOSYLTRANSFERASE FUT-1"/>
    <property type="match status" value="1"/>
</dbReference>